<dbReference type="AlphaFoldDB" id="A0A6A5T9C9"/>
<gene>
    <name evidence="7" type="ORF">EJ02DRAFT_508142</name>
</gene>
<dbReference type="InterPro" id="IPR008253">
    <property type="entry name" value="Marvel"/>
</dbReference>
<dbReference type="PANTHER" id="PTHR28165:SF2">
    <property type="entry name" value="MARVEL DOMAIN-CONTAINING PROTEIN"/>
    <property type="match status" value="1"/>
</dbReference>
<keyword evidence="8" id="KW-1185">Reference proteome</keyword>
<sequence length="152" mass="16041">MPLTSSSSLPLLIFRALQTLFAIIILGLSSTLIHGHKEGTLPATLGFAAIVGASSLPAALLGLAETFVHFLNEQIRNLVDGAVLLLNVAGGILLAIELHGVSCTFDGNHVDDALAMVNNDIICGGRTKTHLCYYLSERNNQALETCRATDAT</sequence>
<proteinExistence type="predicted"/>
<organism evidence="7 8">
    <name type="scientific">Clathrospora elynae</name>
    <dbReference type="NCBI Taxonomy" id="706981"/>
    <lineage>
        <taxon>Eukaryota</taxon>
        <taxon>Fungi</taxon>
        <taxon>Dikarya</taxon>
        <taxon>Ascomycota</taxon>
        <taxon>Pezizomycotina</taxon>
        <taxon>Dothideomycetes</taxon>
        <taxon>Pleosporomycetidae</taxon>
        <taxon>Pleosporales</taxon>
        <taxon>Diademaceae</taxon>
        <taxon>Clathrospora</taxon>
    </lineage>
</organism>
<keyword evidence="2 5" id="KW-0812">Transmembrane</keyword>
<reference evidence="7" key="1">
    <citation type="journal article" date="2020" name="Stud. Mycol.">
        <title>101 Dothideomycetes genomes: a test case for predicting lifestyles and emergence of pathogens.</title>
        <authorList>
            <person name="Haridas S."/>
            <person name="Albert R."/>
            <person name="Binder M."/>
            <person name="Bloem J."/>
            <person name="Labutti K."/>
            <person name="Salamov A."/>
            <person name="Andreopoulos B."/>
            <person name="Baker S."/>
            <person name="Barry K."/>
            <person name="Bills G."/>
            <person name="Bluhm B."/>
            <person name="Cannon C."/>
            <person name="Castanera R."/>
            <person name="Culley D."/>
            <person name="Daum C."/>
            <person name="Ezra D."/>
            <person name="Gonzalez J."/>
            <person name="Henrissat B."/>
            <person name="Kuo A."/>
            <person name="Liang C."/>
            <person name="Lipzen A."/>
            <person name="Lutzoni F."/>
            <person name="Magnuson J."/>
            <person name="Mondo S."/>
            <person name="Nolan M."/>
            <person name="Ohm R."/>
            <person name="Pangilinan J."/>
            <person name="Park H.-J."/>
            <person name="Ramirez L."/>
            <person name="Alfaro M."/>
            <person name="Sun H."/>
            <person name="Tritt A."/>
            <person name="Yoshinaga Y."/>
            <person name="Zwiers L.-H."/>
            <person name="Turgeon B."/>
            <person name="Goodwin S."/>
            <person name="Spatafora J."/>
            <person name="Crous P."/>
            <person name="Grigoriev I."/>
        </authorList>
    </citation>
    <scope>NUCLEOTIDE SEQUENCE</scope>
    <source>
        <strain evidence="7">CBS 161.51</strain>
    </source>
</reference>
<dbReference type="OrthoDB" id="2017497at2759"/>
<evidence type="ECO:0000256" key="4">
    <source>
        <dbReference type="ARBA" id="ARBA00023136"/>
    </source>
</evidence>
<protein>
    <recommendedName>
        <fullName evidence="6">MARVEL domain-containing protein</fullName>
    </recommendedName>
</protein>
<feature type="domain" description="MARVEL" evidence="6">
    <location>
        <begin position="10"/>
        <end position="110"/>
    </location>
</feature>
<feature type="transmembrane region" description="Helical" evidence="5">
    <location>
        <begin position="78"/>
        <end position="96"/>
    </location>
</feature>
<feature type="transmembrane region" description="Helical" evidence="5">
    <location>
        <begin position="12"/>
        <end position="33"/>
    </location>
</feature>
<dbReference type="GO" id="GO:0032126">
    <property type="term" value="C:eisosome"/>
    <property type="evidence" value="ECO:0007669"/>
    <property type="project" value="TreeGrafter"/>
</dbReference>
<dbReference type="Pfam" id="PF01284">
    <property type="entry name" value="MARVEL"/>
    <property type="match status" value="1"/>
</dbReference>
<dbReference type="InterPro" id="IPR052649">
    <property type="entry name" value="NCE102-like"/>
</dbReference>
<evidence type="ECO:0000313" key="7">
    <source>
        <dbReference type="EMBL" id="KAF1947346.1"/>
    </source>
</evidence>
<dbReference type="Proteomes" id="UP000800038">
    <property type="component" value="Unassembled WGS sequence"/>
</dbReference>
<evidence type="ECO:0000256" key="1">
    <source>
        <dbReference type="ARBA" id="ARBA00004141"/>
    </source>
</evidence>
<dbReference type="PANTHER" id="PTHR28165">
    <property type="entry name" value="NON-CLASSICAL EXPORT PROTEIN 2-RELATED"/>
    <property type="match status" value="1"/>
</dbReference>
<dbReference type="EMBL" id="ML975999">
    <property type="protein sequence ID" value="KAF1947346.1"/>
    <property type="molecule type" value="Genomic_DNA"/>
</dbReference>
<dbReference type="GO" id="GO:0005886">
    <property type="term" value="C:plasma membrane"/>
    <property type="evidence" value="ECO:0007669"/>
    <property type="project" value="TreeGrafter"/>
</dbReference>
<comment type="subcellular location">
    <subcellularLocation>
        <location evidence="1">Membrane</location>
        <topology evidence="1">Multi-pass membrane protein</topology>
    </subcellularLocation>
</comment>
<keyword evidence="4 5" id="KW-0472">Membrane</keyword>
<feature type="transmembrane region" description="Helical" evidence="5">
    <location>
        <begin position="45"/>
        <end position="71"/>
    </location>
</feature>
<evidence type="ECO:0000259" key="6">
    <source>
        <dbReference type="Pfam" id="PF01284"/>
    </source>
</evidence>
<evidence type="ECO:0000313" key="8">
    <source>
        <dbReference type="Proteomes" id="UP000800038"/>
    </source>
</evidence>
<evidence type="ECO:0000256" key="3">
    <source>
        <dbReference type="ARBA" id="ARBA00022989"/>
    </source>
</evidence>
<dbReference type="GO" id="GO:0070941">
    <property type="term" value="P:eisosome assembly"/>
    <property type="evidence" value="ECO:0007669"/>
    <property type="project" value="TreeGrafter"/>
</dbReference>
<evidence type="ECO:0000256" key="5">
    <source>
        <dbReference type="SAM" id="Phobius"/>
    </source>
</evidence>
<evidence type="ECO:0000256" key="2">
    <source>
        <dbReference type="ARBA" id="ARBA00022692"/>
    </source>
</evidence>
<dbReference type="GO" id="GO:0072659">
    <property type="term" value="P:protein localization to plasma membrane"/>
    <property type="evidence" value="ECO:0007669"/>
    <property type="project" value="TreeGrafter"/>
</dbReference>
<name>A0A6A5T9C9_9PLEO</name>
<accession>A0A6A5T9C9</accession>
<keyword evidence="3 5" id="KW-1133">Transmembrane helix</keyword>